<evidence type="ECO:0000256" key="2">
    <source>
        <dbReference type="PROSITE-ProRule" id="PRU00335"/>
    </source>
</evidence>
<dbReference type="InterPro" id="IPR050109">
    <property type="entry name" value="HTH-type_TetR-like_transc_reg"/>
</dbReference>
<proteinExistence type="predicted"/>
<dbReference type="InterPro" id="IPR009057">
    <property type="entry name" value="Homeodomain-like_sf"/>
</dbReference>
<accession>A0ABR9W4W0</accession>
<dbReference type="Pfam" id="PF17920">
    <property type="entry name" value="TetR_C_16"/>
    <property type="match status" value="1"/>
</dbReference>
<dbReference type="InterPro" id="IPR001647">
    <property type="entry name" value="HTH_TetR"/>
</dbReference>
<evidence type="ECO:0000313" key="6">
    <source>
        <dbReference type="Proteomes" id="UP000644727"/>
    </source>
</evidence>
<evidence type="ECO:0000256" key="3">
    <source>
        <dbReference type="SAM" id="MobiDB-lite"/>
    </source>
</evidence>
<protein>
    <submittedName>
        <fullName evidence="5">TetR family transcriptional regulator</fullName>
    </submittedName>
</protein>
<dbReference type="Pfam" id="PF00440">
    <property type="entry name" value="TetR_N"/>
    <property type="match status" value="1"/>
</dbReference>
<keyword evidence="6" id="KW-1185">Reference proteome</keyword>
<dbReference type="EMBL" id="JADEYR010000018">
    <property type="protein sequence ID" value="MBE9404995.1"/>
    <property type="molecule type" value="Genomic_DNA"/>
</dbReference>
<dbReference type="PANTHER" id="PTHR30055">
    <property type="entry name" value="HTH-TYPE TRANSCRIPTIONAL REGULATOR RUTR"/>
    <property type="match status" value="1"/>
</dbReference>
<name>A0ABR9W4W0_9MICO</name>
<dbReference type="PRINTS" id="PR00455">
    <property type="entry name" value="HTHTETR"/>
</dbReference>
<evidence type="ECO:0000259" key="4">
    <source>
        <dbReference type="PROSITE" id="PS50977"/>
    </source>
</evidence>
<feature type="region of interest" description="Disordered" evidence="3">
    <location>
        <begin position="1"/>
        <end position="23"/>
    </location>
</feature>
<dbReference type="RefSeq" id="WP_193866736.1">
    <property type="nucleotide sequence ID" value="NZ_JADEYR010000018.1"/>
</dbReference>
<keyword evidence="1 2" id="KW-0238">DNA-binding</keyword>
<evidence type="ECO:0000256" key="1">
    <source>
        <dbReference type="ARBA" id="ARBA00023125"/>
    </source>
</evidence>
<gene>
    <name evidence="5" type="ORF">IOE58_12660</name>
</gene>
<comment type="caution">
    <text evidence="5">The sequence shown here is derived from an EMBL/GenBank/DDBJ whole genome shotgun (WGS) entry which is preliminary data.</text>
</comment>
<dbReference type="PANTHER" id="PTHR30055:SF235">
    <property type="entry name" value="TRANSCRIPTIONAL REGULATORY PROTEIN"/>
    <property type="match status" value="1"/>
</dbReference>
<dbReference type="InterPro" id="IPR041678">
    <property type="entry name" value="TetR_C_16"/>
</dbReference>
<evidence type="ECO:0000313" key="5">
    <source>
        <dbReference type="EMBL" id="MBE9404995.1"/>
    </source>
</evidence>
<dbReference type="PROSITE" id="PS50977">
    <property type="entry name" value="HTH_TETR_2"/>
    <property type="match status" value="1"/>
</dbReference>
<sequence length="207" mass="22567">MTSTPLGTSRRRPTGRRAGDSGTRDAILDAARDLFAEHALEGTSMRAIAKQAGVDPALIRHFFTDKETLFATTMTDRTVIIERMRAALPGDPDSLGERMTNEYLLLWEDDELRPVLMALVRSATTSQNAADLLIELFTARMHGDSLEPGVPITQLRGAALAASHLFGVAVARHILHVPAVVDIPHDELVQSIAPAIQNYLNPTARPQ</sequence>
<reference evidence="5 6" key="1">
    <citation type="submission" date="2020-10" db="EMBL/GenBank/DDBJ databases">
        <title>Draft genome and description of Brachybacterium epidermidis sp nov.</title>
        <authorList>
            <person name="Boxberger M."/>
            <person name="La Scola B."/>
        </authorList>
    </citation>
    <scope>NUCLEOTIDE SEQUENCE [LARGE SCALE GENOMIC DNA]</scope>
    <source>
        <strain evidence="5 6">Marseille-Q2903</strain>
    </source>
</reference>
<dbReference type="SUPFAM" id="SSF48498">
    <property type="entry name" value="Tetracyclin repressor-like, C-terminal domain"/>
    <property type="match status" value="1"/>
</dbReference>
<feature type="domain" description="HTH tetR-type" evidence="4">
    <location>
        <begin position="21"/>
        <end position="81"/>
    </location>
</feature>
<feature type="DNA-binding region" description="H-T-H motif" evidence="2">
    <location>
        <begin position="44"/>
        <end position="63"/>
    </location>
</feature>
<dbReference type="Proteomes" id="UP000644727">
    <property type="component" value="Unassembled WGS sequence"/>
</dbReference>
<dbReference type="InterPro" id="IPR036271">
    <property type="entry name" value="Tet_transcr_reg_TetR-rel_C_sf"/>
</dbReference>
<dbReference type="SUPFAM" id="SSF46689">
    <property type="entry name" value="Homeodomain-like"/>
    <property type="match status" value="1"/>
</dbReference>
<dbReference type="Gene3D" id="1.10.10.60">
    <property type="entry name" value="Homeodomain-like"/>
    <property type="match status" value="1"/>
</dbReference>
<organism evidence="5 6">
    <name type="scientific">Brachybacterium epidermidis</name>
    <dbReference type="NCBI Taxonomy" id="2781983"/>
    <lineage>
        <taxon>Bacteria</taxon>
        <taxon>Bacillati</taxon>
        <taxon>Actinomycetota</taxon>
        <taxon>Actinomycetes</taxon>
        <taxon>Micrococcales</taxon>
        <taxon>Dermabacteraceae</taxon>
        <taxon>Brachybacterium</taxon>
    </lineage>
</organism>
<dbReference type="Gene3D" id="1.10.357.10">
    <property type="entry name" value="Tetracycline Repressor, domain 2"/>
    <property type="match status" value="1"/>
</dbReference>